<feature type="compositionally biased region" description="Low complexity" evidence="1">
    <location>
        <begin position="45"/>
        <end position="54"/>
    </location>
</feature>
<evidence type="ECO:0000256" key="1">
    <source>
        <dbReference type="SAM" id="MobiDB-lite"/>
    </source>
</evidence>
<name>A0A2G8LNL4_STIJA</name>
<organism evidence="2 3">
    <name type="scientific">Stichopus japonicus</name>
    <name type="common">Sea cucumber</name>
    <dbReference type="NCBI Taxonomy" id="307972"/>
    <lineage>
        <taxon>Eukaryota</taxon>
        <taxon>Metazoa</taxon>
        <taxon>Echinodermata</taxon>
        <taxon>Eleutherozoa</taxon>
        <taxon>Echinozoa</taxon>
        <taxon>Holothuroidea</taxon>
        <taxon>Aspidochirotacea</taxon>
        <taxon>Aspidochirotida</taxon>
        <taxon>Stichopodidae</taxon>
        <taxon>Apostichopus</taxon>
    </lineage>
</organism>
<proteinExistence type="predicted"/>
<dbReference type="EMBL" id="MRZV01000023">
    <property type="protein sequence ID" value="PIK61851.1"/>
    <property type="molecule type" value="Genomic_DNA"/>
</dbReference>
<feature type="compositionally biased region" description="Polar residues" evidence="1">
    <location>
        <begin position="11"/>
        <end position="22"/>
    </location>
</feature>
<feature type="region of interest" description="Disordered" evidence="1">
    <location>
        <begin position="1"/>
        <end position="61"/>
    </location>
</feature>
<dbReference type="AlphaFoldDB" id="A0A2G8LNL4"/>
<gene>
    <name evidence="2" type="ORF">BSL78_01182</name>
</gene>
<sequence length="92" mass="9862">MSGPRSAAEVDSQSGEQQQATEVQEKRIVTESSTTQDAQADQNMSSGNSTGSGTVDAVPSAPLRENMVNVCIYNSEQELKLYVADVVLCQQH</sequence>
<protein>
    <submittedName>
        <fullName evidence="2">Uncharacterized protein</fullName>
    </submittedName>
</protein>
<reference evidence="2 3" key="1">
    <citation type="journal article" date="2017" name="PLoS Biol.">
        <title>The sea cucumber genome provides insights into morphological evolution and visceral regeneration.</title>
        <authorList>
            <person name="Zhang X."/>
            <person name="Sun L."/>
            <person name="Yuan J."/>
            <person name="Sun Y."/>
            <person name="Gao Y."/>
            <person name="Zhang L."/>
            <person name="Li S."/>
            <person name="Dai H."/>
            <person name="Hamel J.F."/>
            <person name="Liu C."/>
            <person name="Yu Y."/>
            <person name="Liu S."/>
            <person name="Lin W."/>
            <person name="Guo K."/>
            <person name="Jin S."/>
            <person name="Xu P."/>
            <person name="Storey K.B."/>
            <person name="Huan P."/>
            <person name="Zhang T."/>
            <person name="Zhou Y."/>
            <person name="Zhang J."/>
            <person name="Lin C."/>
            <person name="Li X."/>
            <person name="Xing L."/>
            <person name="Huo D."/>
            <person name="Sun M."/>
            <person name="Wang L."/>
            <person name="Mercier A."/>
            <person name="Li F."/>
            <person name="Yang H."/>
            <person name="Xiang J."/>
        </authorList>
    </citation>
    <scope>NUCLEOTIDE SEQUENCE [LARGE SCALE GENOMIC DNA]</scope>
    <source>
        <strain evidence="2">Shaxun</strain>
        <tissue evidence="2">Muscle</tissue>
    </source>
</reference>
<feature type="compositionally biased region" description="Polar residues" evidence="1">
    <location>
        <begin position="30"/>
        <end position="44"/>
    </location>
</feature>
<accession>A0A2G8LNL4</accession>
<evidence type="ECO:0000313" key="3">
    <source>
        <dbReference type="Proteomes" id="UP000230750"/>
    </source>
</evidence>
<keyword evidence="3" id="KW-1185">Reference proteome</keyword>
<evidence type="ECO:0000313" key="2">
    <source>
        <dbReference type="EMBL" id="PIK61851.1"/>
    </source>
</evidence>
<comment type="caution">
    <text evidence="2">The sequence shown here is derived from an EMBL/GenBank/DDBJ whole genome shotgun (WGS) entry which is preliminary data.</text>
</comment>
<dbReference type="Proteomes" id="UP000230750">
    <property type="component" value="Unassembled WGS sequence"/>
</dbReference>